<dbReference type="AlphaFoldDB" id="A0A5C8PG62"/>
<dbReference type="InterPro" id="IPR013762">
    <property type="entry name" value="Integrase-like_cat_sf"/>
</dbReference>
<dbReference type="EMBL" id="VDUZ01000032">
    <property type="protein sequence ID" value="TXL72512.1"/>
    <property type="molecule type" value="Genomic_DNA"/>
</dbReference>
<dbReference type="Gene3D" id="1.10.443.10">
    <property type="entry name" value="Intergrase catalytic core"/>
    <property type="match status" value="1"/>
</dbReference>
<evidence type="ECO:0000259" key="3">
    <source>
        <dbReference type="PROSITE" id="PS51898"/>
    </source>
</evidence>
<evidence type="ECO:0000256" key="2">
    <source>
        <dbReference type="SAM" id="MobiDB-lite"/>
    </source>
</evidence>
<comment type="caution">
    <text evidence="4">The sequence shown here is derived from an EMBL/GenBank/DDBJ whole genome shotgun (WGS) entry which is preliminary data.</text>
</comment>
<dbReference type="InterPro" id="IPR002104">
    <property type="entry name" value="Integrase_catalytic"/>
</dbReference>
<name>A0A5C8PG62_9HYPH</name>
<dbReference type="GO" id="GO:0015074">
    <property type="term" value="P:DNA integration"/>
    <property type="evidence" value="ECO:0007669"/>
    <property type="project" value="InterPro"/>
</dbReference>
<dbReference type="RefSeq" id="WP_147849671.1">
    <property type="nucleotide sequence ID" value="NZ_VDUZ01000032.1"/>
</dbReference>
<dbReference type="InterPro" id="IPR011010">
    <property type="entry name" value="DNA_brk_join_enz"/>
</dbReference>
<organism evidence="4 5">
    <name type="scientific">Vineibacter terrae</name>
    <dbReference type="NCBI Taxonomy" id="2586908"/>
    <lineage>
        <taxon>Bacteria</taxon>
        <taxon>Pseudomonadati</taxon>
        <taxon>Pseudomonadota</taxon>
        <taxon>Alphaproteobacteria</taxon>
        <taxon>Hyphomicrobiales</taxon>
        <taxon>Vineibacter</taxon>
    </lineage>
</organism>
<protein>
    <recommendedName>
        <fullName evidence="3">Tyr recombinase domain-containing protein</fullName>
    </recommendedName>
</protein>
<accession>A0A5C8PG62</accession>
<evidence type="ECO:0000313" key="5">
    <source>
        <dbReference type="Proteomes" id="UP000321638"/>
    </source>
</evidence>
<reference evidence="4 5" key="1">
    <citation type="submission" date="2019-06" db="EMBL/GenBank/DDBJ databases">
        <title>New taxonomy in bacterial strain CC-CFT640, isolated from vineyard.</title>
        <authorList>
            <person name="Lin S.-Y."/>
            <person name="Tsai C.-F."/>
            <person name="Young C.-C."/>
        </authorList>
    </citation>
    <scope>NUCLEOTIDE SEQUENCE [LARGE SCALE GENOMIC DNA]</scope>
    <source>
        <strain evidence="4 5">CC-CFT640</strain>
    </source>
</reference>
<keyword evidence="5" id="KW-1185">Reference proteome</keyword>
<proteinExistence type="predicted"/>
<dbReference type="GO" id="GO:0006310">
    <property type="term" value="P:DNA recombination"/>
    <property type="evidence" value="ECO:0007669"/>
    <property type="project" value="UniProtKB-KW"/>
</dbReference>
<dbReference type="OrthoDB" id="67979at2"/>
<feature type="domain" description="Tyr recombinase" evidence="3">
    <location>
        <begin position="242"/>
        <end position="438"/>
    </location>
</feature>
<evidence type="ECO:0000256" key="1">
    <source>
        <dbReference type="ARBA" id="ARBA00023172"/>
    </source>
</evidence>
<dbReference type="Proteomes" id="UP000321638">
    <property type="component" value="Unassembled WGS sequence"/>
</dbReference>
<gene>
    <name evidence="4" type="ORF">FHP25_24770</name>
</gene>
<dbReference type="GO" id="GO:0003677">
    <property type="term" value="F:DNA binding"/>
    <property type="evidence" value="ECO:0007669"/>
    <property type="project" value="InterPro"/>
</dbReference>
<dbReference type="PROSITE" id="PS51898">
    <property type="entry name" value="TYR_RECOMBINASE"/>
    <property type="match status" value="1"/>
</dbReference>
<keyword evidence="1" id="KW-0233">DNA recombination</keyword>
<evidence type="ECO:0000313" key="4">
    <source>
        <dbReference type="EMBL" id="TXL72512.1"/>
    </source>
</evidence>
<sequence>MTVYLDKARGVWRYDFWRGGERHVNDCVDPDTGEPVRSRHQALKIERRAIVAAEAKIGKGRGKGVRPGSFTLAHAADLHLATVDGRHRVNVLGYIRELFGFLGAATAITDINTEDIQRYVAWAKKQPVRVWCGGSKRKADDPAHARYWRPNHIGPTPPRAPFKGMAWWDTTGTSVVMPQLIWDGTAWAPKGTGHFRTPTTINLYLDCLSGCFTAAHEHVDPATGQRSLPFPPRVTRLPEPKRRATPLADAELDRIEAVAPPWVTDAAELARVFGLRRTEALSSTIHWIDRAEGGLRLPPEATKSGDEEFIPAGPDGIELLDRLEQQARERGAVHLVTWPGPGGLARLQKAASGEEAPPVEWRPLREIKRAWRSAKANAGIPSDGRRRRVHDIRARFITEIASLTRSASAIQGAARHADFSTTQGYIEIADDELRAAVASSTGRRERRTNVVAIKTGTESHMEVPHGSRRKIKDTG</sequence>
<feature type="region of interest" description="Disordered" evidence="2">
    <location>
        <begin position="223"/>
        <end position="244"/>
    </location>
</feature>
<dbReference type="SUPFAM" id="SSF56349">
    <property type="entry name" value="DNA breaking-rejoining enzymes"/>
    <property type="match status" value="1"/>
</dbReference>